<sequence>MSNSLLIPTTTDVTAANADAVTGGDYDVILVREGVRLTASGSSGNGLVFGSWSIATIKGDIAARNGDGIVFGDYNAVTVSQSATVSGFLGAMAVSGANNAIVNNGALASVSYSITLSGANNSVVNAGTISAGDGGISGLLGGSIANSGEIATRGSALYFADGRVIVDNSGQITSSSANAISIADSGAIAGQSLVSNTGMLSGAQYGLNIDRAAVALTNTGTIQGGVGGVHYVGASASSAFAISIANAGLISSGGVGIDLASAVPEHGLTNSGTVTGYSSGVHALGNRLDLENSGTIEGRSEHALLLEGLDNSIVNSGTLRARSDVISAMGPLDQFGAPTMASTDINGTKILNTGRIQSELGSGIVLLGRENLIVNRGEVIADDSGLYLLGTGTIKNTGTVTAETAGNWAVILSNTDAGAGFPSKVVNDGLIDSPYGRGVLAASGEGARLINRGTILADRQAAQVGGADALLVNHGVIESQTSAVVLAADALLVNSGDILGTVQSLWPGSVPGALDIRNAGTILAPDLALDLLYDSGAVRIVNKGSIGVTGGTTVLRVQDAVAATPVSTTILNAGVLTGAVALSGGADLFQGRTGSHVQGDIDMAAGADVLRNAGVIAGDLRMGAGDDLYRGRFEGVVEGTVFGDDGNDLLRGGAGDDTLDGGADDDTLHGGRGEDILIGGTGDDTYIINDTDDVIVEAAGEGSDTVMTRLASFALTDRNVENLTGTSNAGQSLSGNSRDNAITGADGDDTLSGKAGNDRLDGGAGADMMSGGAGDDTYVVDDAGDGVIENAGGGTDTVETDLASYSLGTLANIENLTGTSVAGQVLGGNTLDNVITGSTGNDALYGGLGDDTLRGNGGNDTMNGGGGSDTFIFTAGFGHDRINGFHAGATGDADVIAISSGLIADYADLLSHTADVGANTVITVDASNTITLLGVQKADLDSSDFWFS</sequence>
<dbReference type="RefSeq" id="WP_284481368.1">
    <property type="nucleotide sequence ID" value="NZ_JASNJD010000008.1"/>
</dbReference>
<dbReference type="PROSITE" id="PS00330">
    <property type="entry name" value="HEMOLYSIN_CALCIUM"/>
    <property type="match status" value="3"/>
</dbReference>
<comment type="caution">
    <text evidence="4">The sequence shown here is derived from an EMBL/GenBank/DDBJ whole genome shotgun (WGS) entry which is preliminary data.</text>
</comment>
<dbReference type="PANTHER" id="PTHR38340">
    <property type="entry name" value="S-LAYER PROTEIN"/>
    <property type="match status" value="1"/>
</dbReference>
<dbReference type="EMBL" id="JASNJD010000008">
    <property type="protein sequence ID" value="MDK3018552.1"/>
    <property type="molecule type" value="Genomic_DNA"/>
</dbReference>
<protein>
    <submittedName>
        <fullName evidence="4">Calcium-binding protein</fullName>
    </submittedName>
</protein>
<dbReference type="Gene3D" id="2.150.10.10">
    <property type="entry name" value="Serralysin-like metalloprotease, C-terminal"/>
    <property type="match status" value="2"/>
</dbReference>
<feature type="region of interest" description="Disordered" evidence="3">
    <location>
        <begin position="723"/>
        <end position="768"/>
    </location>
</feature>
<evidence type="ECO:0000313" key="4">
    <source>
        <dbReference type="EMBL" id="MDK3018552.1"/>
    </source>
</evidence>
<dbReference type="PRINTS" id="PR00313">
    <property type="entry name" value="CABNDNGRPT"/>
</dbReference>
<evidence type="ECO:0000313" key="5">
    <source>
        <dbReference type="Proteomes" id="UP001243757"/>
    </source>
</evidence>
<keyword evidence="2" id="KW-0964">Secreted</keyword>
<accession>A0ABT7F1T5</accession>
<organism evidence="4 5">
    <name type="scientific">Pseudodonghicola flavimaris</name>
    <dbReference type="NCBI Taxonomy" id="3050036"/>
    <lineage>
        <taxon>Bacteria</taxon>
        <taxon>Pseudomonadati</taxon>
        <taxon>Pseudomonadota</taxon>
        <taxon>Alphaproteobacteria</taxon>
        <taxon>Rhodobacterales</taxon>
        <taxon>Paracoccaceae</taxon>
        <taxon>Pseudodonghicola</taxon>
    </lineage>
</organism>
<dbReference type="InterPro" id="IPR001343">
    <property type="entry name" value="Hemolysn_Ca-bd"/>
</dbReference>
<gene>
    <name evidence="4" type="ORF">QO033_12780</name>
</gene>
<proteinExistence type="predicted"/>
<evidence type="ECO:0000256" key="1">
    <source>
        <dbReference type="ARBA" id="ARBA00004613"/>
    </source>
</evidence>
<dbReference type="Pfam" id="PF00353">
    <property type="entry name" value="HemolysinCabind"/>
    <property type="match status" value="3"/>
</dbReference>
<dbReference type="InterPro" id="IPR050557">
    <property type="entry name" value="RTX_toxin/Mannuronan_C5-epim"/>
</dbReference>
<feature type="compositionally biased region" description="Polar residues" evidence="3">
    <location>
        <begin position="723"/>
        <end position="740"/>
    </location>
</feature>
<dbReference type="Proteomes" id="UP001243757">
    <property type="component" value="Unassembled WGS sequence"/>
</dbReference>
<dbReference type="InterPro" id="IPR011049">
    <property type="entry name" value="Serralysin-like_metalloprot_C"/>
</dbReference>
<reference evidence="4 5" key="1">
    <citation type="submission" date="2023-05" db="EMBL/GenBank/DDBJ databases">
        <title>Pseudodonghicola sp. nov.</title>
        <authorList>
            <person name="Huang J."/>
        </authorList>
    </citation>
    <scope>NUCLEOTIDE SEQUENCE [LARGE SCALE GENOMIC DNA]</scope>
    <source>
        <strain evidence="4 5">IC7</strain>
    </source>
</reference>
<comment type="subcellular location">
    <subcellularLocation>
        <location evidence="1">Secreted</location>
    </subcellularLocation>
</comment>
<dbReference type="PANTHER" id="PTHR38340:SF1">
    <property type="entry name" value="S-LAYER PROTEIN"/>
    <property type="match status" value="1"/>
</dbReference>
<evidence type="ECO:0000256" key="2">
    <source>
        <dbReference type="ARBA" id="ARBA00022525"/>
    </source>
</evidence>
<keyword evidence="5" id="KW-1185">Reference proteome</keyword>
<dbReference type="InterPro" id="IPR018511">
    <property type="entry name" value="Hemolysin-typ_Ca-bd_CS"/>
</dbReference>
<evidence type="ECO:0000256" key="3">
    <source>
        <dbReference type="SAM" id="MobiDB-lite"/>
    </source>
</evidence>
<name>A0ABT7F1T5_9RHOB</name>
<dbReference type="SUPFAM" id="SSF51120">
    <property type="entry name" value="beta-Roll"/>
    <property type="match status" value="3"/>
</dbReference>